<dbReference type="Pfam" id="PF02558">
    <property type="entry name" value="ApbA"/>
    <property type="match status" value="1"/>
</dbReference>
<dbReference type="Gene3D" id="1.10.1040.10">
    <property type="entry name" value="N-(1-d-carboxylethyl)-l-norvaline Dehydrogenase, domain 2"/>
    <property type="match status" value="1"/>
</dbReference>
<keyword evidence="2" id="KW-0521">NADP</keyword>
<evidence type="ECO:0000256" key="4">
    <source>
        <dbReference type="SAM" id="MobiDB-lite"/>
    </source>
</evidence>
<feature type="domain" description="Ketopantoate reductase C-terminal" evidence="6">
    <location>
        <begin position="431"/>
        <end position="563"/>
    </location>
</feature>
<proteinExistence type="inferred from homology"/>
<dbReference type="Pfam" id="PF08546">
    <property type="entry name" value="ApbA_C"/>
    <property type="match status" value="1"/>
</dbReference>
<evidence type="ECO:0000256" key="1">
    <source>
        <dbReference type="ARBA" id="ARBA00007870"/>
    </source>
</evidence>
<protein>
    <submittedName>
        <fullName evidence="7">Uncharacterized protein</fullName>
    </submittedName>
</protein>
<reference evidence="7 8" key="1">
    <citation type="journal article" date="2019" name="Mol. Biol. Evol.">
        <title>Blast fungal genomes show frequent chromosomal changes, gene gains and losses, and effector gene turnover.</title>
        <authorList>
            <person name="Gomez Luciano L.B."/>
            <person name="Jason Tsai I."/>
            <person name="Chuma I."/>
            <person name="Tosa Y."/>
            <person name="Chen Y.H."/>
            <person name="Li J.Y."/>
            <person name="Li M.Y."/>
            <person name="Jade Lu M.Y."/>
            <person name="Nakayashiki H."/>
            <person name="Li W.H."/>
        </authorList>
    </citation>
    <scope>NUCLEOTIDE SEQUENCE [LARGE SCALE GENOMIC DNA]</scope>
    <source>
        <strain evidence="7">MZ5-1-6</strain>
    </source>
</reference>
<dbReference type="EMBL" id="CP034210">
    <property type="protein sequence ID" value="QBZ66023.1"/>
    <property type="molecule type" value="Genomic_DNA"/>
</dbReference>
<dbReference type="GO" id="GO:0050661">
    <property type="term" value="F:NADP binding"/>
    <property type="evidence" value="ECO:0007669"/>
    <property type="project" value="TreeGrafter"/>
</dbReference>
<evidence type="ECO:0000256" key="3">
    <source>
        <dbReference type="ARBA" id="ARBA00023002"/>
    </source>
</evidence>
<organism evidence="7 8">
    <name type="scientific">Pyricularia oryzae</name>
    <name type="common">Rice blast fungus</name>
    <name type="synonym">Magnaporthe oryzae</name>
    <dbReference type="NCBI Taxonomy" id="318829"/>
    <lineage>
        <taxon>Eukaryota</taxon>
        <taxon>Fungi</taxon>
        <taxon>Dikarya</taxon>
        <taxon>Ascomycota</taxon>
        <taxon>Pezizomycotina</taxon>
        <taxon>Sordariomycetes</taxon>
        <taxon>Sordariomycetidae</taxon>
        <taxon>Magnaporthales</taxon>
        <taxon>Pyriculariaceae</taxon>
        <taxon>Pyricularia</taxon>
    </lineage>
</organism>
<gene>
    <name evidence="7" type="ORF">PoMZ_12990</name>
</gene>
<dbReference type="InterPro" id="IPR013332">
    <property type="entry name" value="KPR_N"/>
</dbReference>
<feature type="compositionally biased region" description="Polar residues" evidence="4">
    <location>
        <begin position="103"/>
        <end position="118"/>
    </location>
</feature>
<dbReference type="SUPFAM" id="SSF48179">
    <property type="entry name" value="6-phosphogluconate dehydrogenase C-terminal domain-like"/>
    <property type="match status" value="1"/>
</dbReference>
<evidence type="ECO:0000259" key="6">
    <source>
        <dbReference type="Pfam" id="PF08546"/>
    </source>
</evidence>
<dbReference type="AlphaFoldDB" id="A0A4P7NU83"/>
<keyword evidence="3" id="KW-0560">Oxidoreductase</keyword>
<dbReference type="InterPro" id="IPR008927">
    <property type="entry name" value="6-PGluconate_DH-like_C_sf"/>
</dbReference>
<dbReference type="GO" id="GO:0005739">
    <property type="term" value="C:mitochondrion"/>
    <property type="evidence" value="ECO:0007669"/>
    <property type="project" value="TreeGrafter"/>
</dbReference>
<dbReference type="Proteomes" id="UP000294847">
    <property type="component" value="Chromosome 7"/>
</dbReference>
<dbReference type="GO" id="GO:0008677">
    <property type="term" value="F:2-dehydropantoate 2-reductase activity"/>
    <property type="evidence" value="ECO:0007669"/>
    <property type="project" value="TreeGrafter"/>
</dbReference>
<evidence type="ECO:0000313" key="8">
    <source>
        <dbReference type="Proteomes" id="UP000294847"/>
    </source>
</evidence>
<comment type="similarity">
    <text evidence="1">Belongs to the ketopantoate reductase family.</text>
</comment>
<feature type="domain" description="Ketopantoate reductase N-terminal" evidence="5">
    <location>
        <begin position="229"/>
        <end position="341"/>
    </location>
</feature>
<evidence type="ECO:0000256" key="2">
    <source>
        <dbReference type="ARBA" id="ARBA00022857"/>
    </source>
</evidence>
<evidence type="ECO:0000313" key="7">
    <source>
        <dbReference type="EMBL" id="QBZ66023.1"/>
    </source>
</evidence>
<dbReference type="InterPro" id="IPR013328">
    <property type="entry name" value="6PGD_dom2"/>
</dbReference>
<accession>A0A4P7NU83</accession>
<dbReference type="PANTHER" id="PTHR43765">
    <property type="entry name" value="2-DEHYDROPANTOATE 2-REDUCTASE-RELATED"/>
    <property type="match status" value="1"/>
</dbReference>
<name>A0A4P7NU83_PYROR</name>
<dbReference type="PANTHER" id="PTHR43765:SF2">
    <property type="entry name" value="2-DEHYDROPANTOATE 2-REDUCTASE"/>
    <property type="match status" value="1"/>
</dbReference>
<dbReference type="InterPro" id="IPR013752">
    <property type="entry name" value="KPA_reductase"/>
</dbReference>
<dbReference type="InterPro" id="IPR050838">
    <property type="entry name" value="Ketopantoate_reductase"/>
</dbReference>
<feature type="region of interest" description="Disordered" evidence="4">
    <location>
        <begin position="86"/>
        <end position="202"/>
    </location>
</feature>
<evidence type="ECO:0000259" key="5">
    <source>
        <dbReference type="Pfam" id="PF02558"/>
    </source>
</evidence>
<sequence length="579" mass="64744">MPVNYDFPFNVPSLLVPVLPTPELQQRYFPVQKRTRSQSSSSYEKSESFAVAMRRAERMTEYSNLPTNYDFPFGIPSLLIDTYSPSAIDLRSPPTSPPADARNGNNPEPSSSKGLSNRSEGERANLKTAAAAAGLTESNMTGEPGLESQRSLPPAEARNETPIFSSPPGTESKKSKKKKKKRSSETVVSISGGPLVPQPQHRSLLAREVEEGLTRLKPTHVLASNIHSTYIAHSLSLVEQLPPVTFLLPGELQKYWIREGQQIRVLRGSDVISSGRLAAEGLSSRRDSGEDHIDQLVVTTRAGKVLKELAPLAPRIDNKTVICLIQDALGLPQFLNERLFQKPETRPMYVLGHMTHLPRHIRDGSDFYRFAIGEEPEMGRLYLTALLGEVDQFATLQKHPPPNFVGAHEHFLYGMSTDKKLDVQTLPMGQFLQLKLTKLIFQATVDSTVALLDCEYSELARLESGLGLVEHMLDEIRNVIARLPELDTNPKFRSYVENRYLRGEIIARLRSLNPSRDSELRSFVLHGSDLDIEHTAGWFVKRGRELGLQLPTTWSVMESVKAKAKLIRKRNQAAVLFQQ</sequence>